<sequence length="365" mass="40264">MELWSSERAAEHFGVSPGRARALLTSRGIHRVSGYPAAAVRAVSLRQGHRTDLRPADLDTALSIEDTAAVIVGANTQEGRLRIFFEFLRGADAAGPAAIVLVSQEPRSTGDIRFDALLAAAAERLCARYNLPGPLWTAMPDRFLDRAWWVSDLPSARLLAIKWAPPSFVRRGIYLDAHDLTQDGTSAMPEPVFDQPEIRAAFHLLATKLQYRNIIGHVHVIGGAAMLLAYNSRTITRDIDAIFSPDGPVVDAVHEIAREKHWPSTWLNNQAAAYAARNPGEGLTVFDHPHLQVMATPAEHLLAMKVLAARPVRDAEDAMILLQTLNILTADAVWEIVGRYFADDMISDRSRLFVDDVVDRIHRGI</sequence>
<gene>
    <name evidence="1" type="ORF">BKG82_26580</name>
</gene>
<evidence type="ECO:0000313" key="1">
    <source>
        <dbReference type="EMBL" id="OHU47224.1"/>
    </source>
</evidence>
<dbReference type="RefSeq" id="WP_070947842.1">
    <property type="nucleotide sequence ID" value="NZ_MLIQ01000042.1"/>
</dbReference>
<dbReference type="EMBL" id="MLIQ01000042">
    <property type="protein sequence ID" value="OHU47224.1"/>
    <property type="molecule type" value="Genomic_DNA"/>
</dbReference>
<dbReference type="AlphaFoldDB" id="A0A1S1LKV2"/>
<protein>
    <submittedName>
        <fullName evidence="1">Uncharacterized protein</fullName>
    </submittedName>
</protein>
<name>A0A1S1LKV2_MYCCH</name>
<accession>A0A1S1LKV2</accession>
<reference evidence="1 2" key="1">
    <citation type="submission" date="2016-10" db="EMBL/GenBank/DDBJ databases">
        <title>Evaluation of Human, Veterinary and Environmental Mycobacterium chelonae Isolates by Core Genome Phylogenomic Analysis, Targeted Gene Comparison, and Anti-microbial Susceptibility Patterns: A Tale of Mistaken Identities.</title>
        <authorList>
            <person name="Fogelson S.B."/>
            <person name="Camus A.C."/>
            <person name="Lorenz W."/>
            <person name="Vasireddy R."/>
            <person name="Vasireddy S."/>
            <person name="Smith T."/>
            <person name="Brown-Elliott B.A."/>
            <person name="Wallace R.J.Jr."/>
            <person name="Hasan N.A."/>
            <person name="Reischl U."/>
            <person name="Sanchez S."/>
        </authorList>
    </citation>
    <scope>NUCLEOTIDE SEQUENCE [LARGE SCALE GENOMIC DNA]</scope>
    <source>
        <strain evidence="1 2">15515</strain>
    </source>
</reference>
<organism evidence="1 2">
    <name type="scientific">Mycobacteroides chelonae</name>
    <name type="common">Mycobacterium chelonae</name>
    <dbReference type="NCBI Taxonomy" id="1774"/>
    <lineage>
        <taxon>Bacteria</taxon>
        <taxon>Bacillati</taxon>
        <taxon>Actinomycetota</taxon>
        <taxon>Actinomycetes</taxon>
        <taxon>Mycobacteriales</taxon>
        <taxon>Mycobacteriaceae</taxon>
        <taxon>Mycobacteroides</taxon>
    </lineage>
</organism>
<comment type="caution">
    <text evidence="1">The sequence shown here is derived from an EMBL/GenBank/DDBJ whole genome shotgun (WGS) entry which is preliminary data.</text>
</comment>
<proteinExistence type="predicted"/>
<dbReference type="Proteomes" id="UP000180043">
    <property type="component" value="Unassembled WGS sequence"/>
</dbReference>
<evidence type="ECO:0000313" key="2">
    <source>
        <dbReference type="Proteomes" id="UP000180043"/>
    </source>
</evidence>